<comment type="caution">
    <text evidence="1">The sequence shown here is derived from an EMBL/GenBank/DDBJ whole genome shotgun (WGS) entry which is preliminary data.</text>
</comment>
<gene>
    <name evidence="1" type="ORF">L2749_18345</name>
</gene>
<evidence type="ECO:0000313" key="2">
    <source>
        <dbReference type="Proteomes" id="UP001139408"/>
    </source>
</evidence>
<dbReference type="AlphaFoldDB" id="A0A9X2CE18"/>
<dbReference type="InterPro" id="IPR009387">
    <property type="entry name" value="HigB-2"/>
</dbReference>
<keyword evidence="2" id="KW-1185">Reference proteome</keyword>
<accession>A0A9X2CE18</accession>
<dbReference type="Proteomes" id="UP001139408">
    <property type="component" value="Unassembled WGS sequence"/>
</dbReference>
<name>A0A9X2CE18_9GAMM</name>
<dbReference type="RefSeq" id="WP_229780146.1">
    <property type="nucleotide sequence ID" value="NZ_BMQI01000049.1"/>
</dbReference>
<dbReference type="EMBL" id="JAKILJ010000051">
    <property type="protein sequence ID" value="MCL1107183.1"/>
    <property type="molecule type" value="Genomic_DNA"/>
</dbReference>
<protein>
    <submittedName>
        <fullName evidence="1">Type II toxin-antitoxin system RelE/ParE family toxin</fullName>
    </submittedName>
</protein>
<organism evidence="1 2">
    <name type="scientific">Shewanella algicola</name>
    <dbReference type="NCBI Taxonomy" id="640633"/>
    <lineage>
        <taxon>Bacteria</taxon>
        <taxon>Pseudomonadati</taxon>
        <taxon>Pseudomonadota</taxon>
        <taxon>Gammaproteobacteria</taxon>
        <taxon>Alteromonadales</taxon>
        <taxon>Shewanellaceae</taxon>
        <taxon>Shewanella</taxon>
    </lineage>
</organism>
<evidence type="ECO:0000313" key="1">
    <source>
        <dbReference type="EMBL" id="MCL1107183.1"/>
    </source>
</evidence>
<proteinExistence type="predicted"/>
<dbReference type="Pfam" id="PF06296">
    <property type="entry name" value="RelE"/>
    <property type="match status" value="1"/>
</dbReference>
<sequence length="70" mass="7940">MYDSVIHLKDFKWAEYSKTPDFTSWAKNENVDDSALLAAIQEVENGLIDAKRGGNVIKKRVARTGQGKKW</sequence>
<reference evidence="1" key="1">
    <citation type="submission" date="2022-01" db="EMBL/GenBank/DDBJ databases">
        <title>Whole genome-based taxonomy of the Shewanellaceae.</title>
        <authorList>
            <person name="Martin-Rodriguez A.J."/>
        </authorList>
    </citation>
    <scope>NUCLEOTIDE SEQUENCE</scope>
    <source>
        <strain evidence="1">DSM 23803</strain>
    </source>
</reference>